<dbReference type="InterPro" id="IPR036734">
    <property type="entry name" value="Neur_chan_lig-bd_sf"/>
</dbReference>
<dbReference type="PROSITE" id="PS00236">
    <property type="entry name" value="NEUROTR_ION_CHANNEL"/>
    <property type="match status" value="1"/>
</dbReference>
<dbReference type="InterPro" id="IPR036719">
    <property type="entry name" value="Neuro-gated_channel_TM_sf"/>
</dbReference>
<evidence type="ECO:0000256" key="3">
    <source>
        <dbReference type="ARBA" id="ARBA00022989"/>
    </source>
</evidence>
<evidence type="ECO:0000256" key="4">
    <source>
        <dbReference type="ARBA" id="ARBA00023136"/>
    </source>
</evidence>
<reference evidence="10" key="1">
    <citation type="submission" date="2025-08" db="UniProtKB">
        <authorList>
            <consortium name="RefSeq"/>
        </authorList>
    </citation>
    <scope>IDENTIFICATION</scope>
    <source>
        <tissue evidence="10">Whole organism</tissue>
    </source>
</reference>
<dbReference type="RefSeq" id="XP_047737925.1">
    <property type="nucleotide sequence ID" value="XM_047881969.1"/>
</dbReference>
<feature type="compositionally biased region" description="Basic and acidic residues" evidence="7">
    <location>
        <begin position="374"/>
        <end position="386"/>
    </location>
</feature>
<feature type="transmembrane region" description="Helical" evidence="6">
    <location>
        <begin position="330"/>
        <end position="352"/>
    </location>
</feature>
<dbReference type="PANTHER" id="PTHR18945">
    <property type="entry name" value="NEUROTRANSMITTER GATED ION CHANNEL"/>
    <property type="match status" value="1"/>
</dbReference>
<evidence type="ECO:0000256" key="1">
    <source>
        <dbReference type="ARBA" id="ARBA00004141"/>
    </source>
</evidence>
<dbReference type="GeneID" id="125178376"/>
<proteinExistence type="inferred from homology"/>
<name>A0A979FP12_HYAAZ</name>
<keyword evidence="3 6" id="KW-1133">Transmembrane helix</keyword>
<dbReference type="InterPro" id="IPR036055">
    <property type="entry name" value="LDL_receptor-like_sf"/>
</dbReference>
<dbReference type="Gene3D" id="4.10.400.10">
    <property type="entry name" value="Low-density Lipoprotein Receptor"/>
    <property type="match status" value="1"/>
</dbReference>
<dbReference type="Gene3D" id="1.20.58.390">
    <property type="entry name" value="Neurotransmitter-gated ion-channel transmembrane domain"/>
    <property type="match status" value="1"/>
</dbReference>
<feature type="transmembrane region" description="Helical" evidence="6">
    <location>
        <begin position="263"/>
        <end position="286"/>
    </location>
</feature>
<feature type="region of interest" description="Disordered" evidence="7">
    <location>
        <begin position="363"/>
        <end position="388"/>
    </location>
</feature>
<dbReference type="SUPFAM" id="SSF57424">
    <property type="entry name" value="LDL receptor-like module"/>
    <property type="match status" value="1"/>
</dbReference>
<comment type="similarity">
    <text evidence="6">Belongs to the ligand-gated ion channel (TC 1.A.9) family.</text>
</comment>
<gene>
    <name evidence="10" type="primary">LOC125178376</name>
</gene>
<keyword evidence="5" id="KW-1015">Disulfide bond</keyword>
<comment type="subcellular location">
    <subcellularLocation>
        <location evidence="1">Membrane</location>
        <topology evidence="1">Multi-pass membrane protein</topology>
    </subcellularLocation>
</comment>
<dbReference type="InterPro" id="IPR038050">
    <property type="entry name" value="Neuro_actylchol_rec"/>
</dbReference>
<dbReference type="KEGG" id="hazt:125178376"/>
<sequence length="462" mass="53073">MPTTTLLKITFNGRVNIVQGVCIDIKLRCNGEVDCDDSSDEGAACSNILPLPTTYWNKMCPTPAPVIRMRARSLGVNNVIMNNNQIEITLFTDLTWIDSRINFTMLLVGTIYQLPDENLTELWRPQLFLDNGGYNNNLNIAKRTSLLENFYVRTNVTGWNSFHETREAIVNYGTDVEIHYETSYLYTFGCRFDFFSYPFDVQICELQFSLKKISGSSCQPVWNEVNAILSNRTSIPMYDVDQLRYRIENKKTLKIVVLLRRKYFSYLLTTFFPCIVLSLLGSLTMISFRLDNFQDRITVTLSLLIVVASLFSQVVATIPTSPSSKCVEIFFFYVILRLAFVFILHTLVDIIITREEMTKAKPVSKRKNLPNKIEPMRSERRGEPSEKNPAAWLSDLGNEIKNERLIPQKAIRVNRMGWILGFFCDFMFALVLSLFVLENKSGIVSHFTASQLYPFQEEGHGQ</sequence>
<organism evidence="9 10">
    <name type="scientific">Hyalella azteca</name>
    <name type="common">Amphipod</name>
    <dbReference type="NCBI Taxonomy" id="294128"/>
    <lineage>
        <taxon>Eukaryota</taxon>
        <taxon>Metazoa</taxon>
        <taxon>Ecdysozoa</taxon>
        <taxon>Arthropoda</taxon>
        <taxon>Crustacea</taxon>
        <taxon>Multicrustacea</taxon>
        <taxon>Malacostraca</taxon>
        <taxon>Eumalacostraca</taxon>
        <taxon>Peracarida</taxon>
        <taxon>Amphipoda</taxon>
        <taxon>Senticaudata</taxon>
        <taxon>Talitrida</taxon>
        <taxon>Talitroidea</taxon>
        <taxon>Hyalellidae</taxon>
        <taxon>Hyalella</taxon>
    </lineage>
</organism>
<dbReference type="PRINTS" id="PR00252">
    <property type="entry name" value="NRIONCHANNEL"/>
</dbReference>
<evidence type="ECO:0000313" key="9">
    <source>
        <dbReference type="Proteomes" id="UP000694843"/>
    </source>
</evidence>
<evidence type="ECO:0000256" key="2">
    <source>
        <dbReference type="ARBA" id="ARBA00022692"/>
    </source>
</evidence>
<dbReference type="SUPFAM" id="SSF63712">
    <property type="entry name" value="Nicotinic receptor ligand binding domain-like"/>
    <property type="match status" value="1"/>
</dbReference>
<dbReference type="GO" id="GO:0005230">
    <property type="term" value="F:extracellular ligand-gated monoatomic ion channel activity"/>
    <property type="evidence" value="ECO:0007669"/>
    <property type="project" value="InterPro"/>
</dbReference>
<dbReference type="InterPro" id="IPR002172">
    <property type="entry name" value="LDrepeatLR_classA_rpt"/>
</dbReference>
<keyword evidence="6" id="KW-0406">Ion transport</keyword>
<feature type="domain" description="Neurotransmitter-gated ion-channel ligand-binding" evidence="8">
    <location>
        <begin position="67"/>
        <end position="231"/>
    </location>
</feature>
<evidence type="ECO:0000256" key="6">
    <source>
        <dbReference type="RuleBase" id="RU000687"/>
    </source>
</evidence>
<feature type="transmembrane region" description="Helical" evidence="6">
    <location>
        <begin position="298"/>
        <end position="318"/>
    </location>
</feature>
<evidence type="ECO:0000256" key="7">
    <source>
        <dbReference type="SAM" id="MobiDB-lite"/>
    </source>
</evidence>
<keyword evidence="9" id="KW-1185">Reference proteome</keyword>
<dbReference type="AlphaFoldDB" id="A0A979FP12"/>
<dbReference type="Pfam" id="PF00057">
    <property type="entry name" value="Ldl_recept_a"/>
    <property type="match status" value="1"/>
</dbReference>
<dbReference type="GO" id="GO:0004888">
    <property type="term" value="F:transmembrane signaling receptor activity"/>
    <property type="evidence" value="ECO:0007669"/>
    <property type="project" value="InterPro"/>
</dbReference>
<dbReference type="GO" id="GO:0016020">
    <property type="term" value="C:membrane"/>
    <property type="evidence" value="ECO:0007669"/>
    <property type="project" value="UniProtKB-SubCell"/>
</dbReference>
<keyword evidence="2 6" id="KW-0812">Transmembrane</keyword>
<dbReference type="SUPFAM" id="SSF90112">
    <property type="entry name" value="Neurotransmitter-gated ion-channel transmembrane pore"/>
    <property type="match status" value="1"/>
</dbReference>
<protein>
    <submittedName>
        <fullName evidence="10">Acetylcholine receptor subunit alpha-type acr-7-like</fullName>
    </submittedName>
</protein>
<dbReference type="Pfam" id="PF02931">
    <property type="entry name" value="Neur_chan_LBD"/>
    <property type="match status" value="1"/>
</dbReference>
<dbReference type="Gene3D" id="2.70.170.10">
    <property type="entry name" value="Neurotransmitter-gated ion-channel ligand-binding domain"/>
    <property type="match status" value="1"/>
</dbReference>
<feature type="transmembrane region" description="Helical" evidence="6">
    <location>
        <begin position="418"/>
        <end position="437"/>
    </location>
</feature>
<dbReference type="CDD" id="cd00112">
    <property type="entry name" value="LDLa"/>
    <property type="match status" value="1"/>
</dbReference>
<dbReference type="InterPro" id="IPR018000">
    <property type="entry name" value="Neurotransmitter_ion_chnl_CS"/>
</dbReference>
<accession>A0A979FP12</accession>
<dbReference type="Proteomes" id="UP000694843">
    <property type="component" value="Unplaced"/>
</dbReference>
<keyword evidence="4 6" id="KW-0472">Membrane</keyword>
<evidence type="ECO:0000259" key="8">
    <source>
        <dbReference type="Pfam" id="PF02931"/>
    </source>
</evidence>
<dbReference type="OrthoDB" id="6365240at2759"/>
<keyword evidence="6" id="KW-0813">Transport</keyword>
<evidence type="ECO:0000256" key="5">
    <source>
        <dbReference type="ARBA" id="ARBA00023157"/>
    </source>
</evidence>
<keyword evidence="6" id="KW-0407">Ion channel</keyword>
<evidence type="ECO:0000313" key="10">
    <source>
        <dbReference type="RefSeq" id="XP_047737925.1"/>
    </source>
</evidence>
<dbReference type="InterPro" id="IPR006202">
    <property type="entry name" value="Neur_chan_lig-bd"/>
</dbReference>
<dbReference type="InterPro" id="IPR006201">
    <property type="entry name" value="Neur_channel"/>
</dbReference>